<dbReference type="GO" id="GO:0061343">
    <property type="term" value="P:cell adhesion involved in heart morphogenesis"/>
    <property type="evidence" value="ECO:0007669"/>
    <property type="project" value="TreeGrafter"/>
</dbReference>
<evidence type="ECO:0000256" key="1">
    <source>
        <dbReference type="SAM" id="MobiDB-lite"/>
    </source>
</evidence>
<proteinExistence type="predicted"/>
<feature type="region of interest" description="Disordered" evidence="1">
    <location>
        <begin position="16"/>
        <end position="37"/>
    </location>
</feature>
<organism evidence="2 3">
    <name type="scientific">Mycteria americana</name>
    <name type="common">Wood stork</name>
    <dbReference type="NCBI Taxonomy" id="33587"/>
    <lineage>
        <taxon>Eukaryota</taxon>
        <taxon>Metazoa</taxon>
        <taxon>Chordata</taxon>
        <taxon>Craniata</taxon>
        <taxon>Vertebrata</taxon>
        <taxon>Euteleostomi</taxon>
        <taxon>Archelosauria</taxon>
        <taxon>Archosauria</taxon>
        <taxon>Dinosauria</taxon>
        <taxon>Saurischia</taxon>
        <taxon>Theropoda</taxon>
        <taxon>Coelurosauria</taxon>
        <taxon>Aves</taxon>
        <taxon>Neognathae</taxon>
        <taxon>Neoaves</taxon>
        <taxon>Aequornithes</taxon>
        <taxon>Ciconiiformes</taxon>
        <taxon>Ciconiidae</taxon>
        <taxon>Mycteria</taxon>
    </lineage>
</organism>
<dbReference type="GO" id="GO:0007508">
    <property type="term" value="P:larval heart development"/>
    <property type="evidence" value="ECO:0007669"/>
    <property type="project" value="TreeGrafter"/>
</dbReference>
<dbReference type="Proteomes" id="UP001333110">
    <property type="component" value="Unassembled WGS sequence"/>
</dbReference>
<name>A0AAN7NFU4_MYCAM</name>
<reference evidence="2 3" key="1">
    <citation type="journal article" date="2023" name="J. Hered.">
        <title>Chromosome-level genome of the wood stork (Mycteria americana) provides insight into avian chromosome evolution.</title>
        <authorList>
            <person name="Flamio R. Jr."/>
            <person name="Ramstad K.M."/>
        </authorList>
    </citation>
    <scope>NUCLEOTIDE SEQUENCE [LARGE SCALE GENOMIC DNA]</scope>
    <source>
        <strain evidence="2">JAX WOST 10</strain>
    </source>
</reference>
<protein>
    <recommendedName>
        <fullName evidence="4">RNA-directed DNA polymerase from mobile element jockey</fullName>
    </recommendedName>
</protein>
<dbReference type="EMBL" id="JAUNZN010000002">
    <property type="protein sequence ID" value="KAK4826888.1"/>
    <property type="molecule type" value="Genomic_DNA"/>
</dbReference>
<dbReference type="GO" id="GO:0031012">
    <property type="term" value="C:extracellular matrix"/>
    <property type="evidence" value="ECO:0007669"/>
    <property type="project" value="TreeGrafter"/>
</dbReference>
<dbReference type="PANTHER" id="PTHR33395">
    <property type="entry name" value="TRANSCRIPTASE, PUTATIVE-RELATED-RELATED"/>
    <property type="match status" value="1"/>
</dbReference>
<evidence type="ECO:0000313" key="3">
    <source>
        <dbReference type="Proteomes" id="UP001333110"/>
    </source>
</evidence>
<feature type="compositionally biased region" description="Basic and acidic residues" evidence="1">
    <location>
        <begin position="28"/>
        <end position="37"/>
    </location>
</feature>
<dbReference type="AlphaFoldDB" id="A0AAN7NFU4"/>
<gene>
    <name evidence="2" type="ORF">QYF61_012076</name>
</gene>
<dbReference type="PANTHER" id="PTHR33395:SF22">
    <property type="entry name" value="REVERSE TRANSCRIPTASE DOMAIN-CONTAINING PROTEIN"/>
    <property type="match status" value="1"/>
</dbReference>
<comment type="caution">
    <text evidence="2">The sequence shown here is derived from an EMBL/GenBank/DDBJ whole genome shotgun (WGS) entry which is preliminary data.</text>
</comment>
<sequence length="133" mass="14974">MIQSFKKSSNKKDAILFEGQIPQVPEPQSRDWKNEVPPIIREDHVRDGLMNLNITLVHGPDEMHPKVLRKSAEVVAKPLSIVSEKSWQSGRVPSDWRKGNITPIFKKGNKEDPGNYLPFSLTSVAGNITEQTC</sequence>
<evidence type="ECO:0000313" key="2">
    <source>
        <dbReference type="EMBL" id="KAK4826888.1"/>
    </source>
</evidence>
<accession>A0AAN7NFU4</accession>
<keyword evidence="3" id="KW-1185">Reference proteome</keyword>
<evidence type="ECO:0008006" key="4">
    <source>
        <dbReference type="Google" id="ProtNLM"/>
    </source>
</evidence>